<dbReference type="InterPro" id="IPR032466">
    <property type="entry name" value="Metal_Hydrolase"/>
</dbReference>
<evidence type="ECO:0000256" key="1">
    <source>
        <dbReference type="ARBA" id="ARBA00001947"/>
    </source>
</evidence>
<dbReference type="InterPro" id="IPR011059">
    <property type="entry name" value="Metal-dep_hydrolase_composite"/>
</dbReference>
<evidence type="ECO:0000256" key="5">
    <source>
        <dbReference type="ARBA" id="ARBA00022801"/>
    </source>
</evidence>
<dbReference type="NCBIfam" id="TIGR00857">
    <property type="entry name" value="pyrC_multi"/>
    <property type="match status" value="1"/>
</dbReference>
<evidence type="ECO:0000313" key="8">
    <source>
        <dbReference type="Proteomes" id="UP000822862"/>
    </source>
</evidence>
<comment type="function">
    <text evidence="2">Catalyzes the reversible cyclization of carbamoyl aspartate to dihydroorotate.</text>
</comment>
<sequence>MITFKQVSTIDGKRFDWQIPSLKEISFDSHHLTLLPALIDPHAHFRTPGLEYKEDWKTGAKAALQGGITTVFDMPNTLPITNTLERVLEKKQLIQKQLNQAEISLHFNLYLGVDKNHFSEIARCRNEVIGLKIFMGSSTGGLLLDDDLSLETAFKLAAENDLLVAVHAEDQGLILKRKARFSIYKEPKIHSKIRNEQVAYLATSKAIDLARKYHTRLYLLHVSTSQEIELIRQAKEEGLCVYCEVTPHHLFLSTKAYDSLGTKAQVNPPLRQQTHSNALWQAIREKVVDTIGSDHAPHTLEEKSVNYPKALSGIPGIETTLPLLLNACNQGKIQLSDIEQLMYKKILEIFRLPPCPDIVLIDMQKTQVLDPSLLQTKCSWSPYAGLTLKGWPVMTVLGDNLYACH</sequence>
<feature type="domain" description="Amidohydrolase-related" evidence="6">
    <location>
        <begin position="33"/>
        <end position="311"/>
    </location>
</feature>
<evidence type="ECO:0000256" key="3">
    <source>
        <dbReference type="ARBA" id="ARBA00010286"/>
    </source>
</evidence>
<keyword evidence="8" id="KW-1185">Reference proteome</keyword>
<dbReference type="Gene3D" id="3.20.20.140">
    <property type="entry name" value="Metal-dependent hydrolases"/>
    <property type="match status" value="1"/>
</dbReference>
<organism evidence="7 8">
    <name type="scientific">Candidatus Rhabdochlamydia porcellionis</name>
    <dbReference type="NCBI Taxonomy" id="225148"/>
    <lineage>
        <taxon>Bacteria</taxon>
        <taxon>Pseudomonadati</taxon>
        <taxon>Chlamydiota</taxon>
        <taxon>Chlamydiia</taxon>
        <taxon>Parachlamydiales</taxon>
        <taxon>Candidatus Rhabdochlamydiaceae</taxon>
        <taxon>Candidatus Rhabdochlamydia</taxon>
    </lineage>
</organism>
<reference evidence="7 8" key="1">
    <citation type="submission" date="2021-05" db="EMBL/GenBank/DDBJ databases">
        <title>Ecology and evolution of chlamydial symbionts of arthropods.</title>
        <authorList>
            <person name="Halter T."/>
            <person name="Sixt B.S."/>
            <person name="Toenshoff E.R."/>
            <person name="Koestlbacher S."/>
            <person name="Schulz F."/>
            <person name="Kostanjsek R."/>
            <person name="Collingro A."/>
            <person name="Hendrickx F."/>
            <person name="Horn M."/>
        </authorList>
    </citation>
    <scope>NUCLEOTIDE SEQUENCE [LARGE SCALE GENOMIC DNA]</scope>
    <source>
        <strain evidence="7 8">15C</strain>
    </source>
</reference>
<comment type="cofactor">
    <cofactor evidence="1">
        <name>Zn(2+)</name>
        <dbReference type="ChEBI" id="CHEBI:29105"/>
    </cofactor>
</comment>
<dbReference type="PROSITE" id="PS00482">
    <property type="entry name" value="DIHYDROOROTASE_1"/>
    <property type="match status" value="1"/>
</dbReference>
<dbReference type="InterPro" id="IPR002195">
    <property type="entry name" value="Dihydroorotase_CS"/>
</dbReference>
<dbReference type="InterPro" id="IPR050138">
    <property type="entry name" value="DHOase/Allantoinase_Hydrolase"/>
</dbReference>
<dbReference type="PROSITE" id="PS00483">
    <property type="entry name" value="DIHYDROOROTASE_2"/>
    <property type="match status" value="1"/>
</dbReference>
<keyword evidence="5 7" id="KW-0378">Hydrolase</keyword>
<dbReference type="GO" id="GO:0004151">
    <property type="term" value="F:dihydroorotase activity"/>
    <property type="evidence" value="ECO:0007669"/>
    <property type="project" value="UniProtKB-EC"/>
</dbReference>
<protein>
    <submittedName>
        <fullName evidence="7">Dihydroorotase</fullName>
        <ecNumber evidence="7">3.5.2.3</ecNumber>
    </submittedName>
</protein>
<dbReference type="RefSeq" id="WP_194845198.1">
    <property type="nucleotide sequence ID" value="NZ_CP075585.1"/>
</dbReference>
<dbReference type="PANTHER" id="PTHR43668:SF4">
    <property type="entry name" value="ALLANTOINASE"/>
    <property type="match status" value="1"/>
</dbReference>
<comment type="similarity">
    <text evidence="3">Belongs to the metallo-dependent hydrolases superfamily. DHOase family. Class I DHOase subfamily.</text>
</comment>
<gene>
    <name evidence="7" type="ORF">RHAB15C_0001184</name>
</gene>
<proteinExistence type="inferred from homology"/>
<dbReference type="SUPFAM" id="SSF51338">
    <property type="entry name" value="Composite domain of metallo-dependent hydrolases"/>
    <property type="match status" value="1"/>
</dbReference>
<evidence type="ECO:0000256" key="2">
    <source>
        <dbReference type="ARBA" id="ARBA00002368"/>
    </source>
</evidence>
<dbReference type="SUPFAM" id="SSF51556">
    <property type="entry name" value="Metallo-dependent hydrolases"/>
    <property type="match status" value="1"/>
</dbReference>
<evidence type="ECO:0000313" key="7">
    <source>
        <dbReference type="EMBL" id="QZA59298.1"/>
    </source>
</evidence>
<accession>A0ABX8Z4T1</accession>
<dbReference type="EC" id="3.5.2.3" evidence="7"/>
<keyword evidence="4" id="KW-0479">Metal-binding</keyword>
<evidence type="ECO:0000259" key="6">
    <source>
        <dbReference type="Pfam" id="PF01979"/>
    </source>
</evidence>
<dbReference type="Proteomes" id="UP000822862">
    <property type="component" value="Chromosome"/>
</dbReference>
<dbReference type="Pfam" id="PF01979">
    <property type="entry name" value="Amidohydro_1"/>
    <property type="match status" value="1"/>
</dbReference>
<dbReference type="InterPro" id="IPR006680">
    <property type="entry name" value="Amidohydro-rel"/>
</dbReference>
<evidence type="ECO:0000256" key="4">
    <source>
        <dbReference type="ARBA" id="ARBA00022723"/>
    </source>
</evidence>
<name>A0ABX8Z4T1_9BACT</name>
<dbReference type="PANTHER" id="PTHR43668">
    <property type="entry name" value="ALLANTOINASE"/>
    <property type="match status" value="1"/>
</dbReference>
<dbReference type="EMBL" id="CP075585">
    <property type="protein sequence ID" value="QZA59298.1"/>
    <property type="molecule type" value="Genomic_DNA"/>
</dbReference>